<dbReference type="NCBIfam" id="NF033788">
    <property type="entry name" value="HTH_metalloreg"/>
    <property type="match status" value="1"/>
</dbReference>
<dbReference type="OrthoDB" id="9789575at2"/>
<dbReference type="GO" id="GO:0008757">
    <property type="term" value="F:S-adenosylmethionine-dependent methyltransferase activity"/>
    <property type="evidence" value="ECO:0007669"/>
    <property type="project" value="InterPro"/>
</dbReference>
<evidence type="ECO:0000313" key="2">
    <source>
        <dbReference type="EMBL" id="TQV81902.1"/>
    </source>
</evidence>
<accession>A0A545TXF1</accession>
<evidence type="ECO:0000259" key="1">
    <source>
        <dbReference type="PROSITE" id="PS50987"/>
    </source>
</evidence>
<dbReference type="AlphaFoldDB" id="A0A545TXF1"/>
<dbReference type="EMBL" id="VHSH01000002">
    <property type="protein sequence ID" value="TQV81902.1"/>
    <property type="molecule type" value="Genomic_DNA"/>
</dbReference>
<feature type="domain" description="HTH arsR-type" evidence="1">
    <location>
        <begin position="1"/>
        <end position="90"/>
    </location>
</feature>
<gene>
    <name evidence="2" type="ORF">FKG95_06600</name>
</gene>
<comment type="caution">
    <text evidence="2">The sequence shown here is derived from an EMBL/GenBank/DDBJ whole genome shotgun (WGS) entry which is preliminary data.</text>
</comment>
<dbReference type="InterPro" id="IPR029063">
    <property type="entry name" value="SAM-dependent_MTases_sf"/>
</dbReference>
<dbReference type="InterPro" id="IPR011991">
    <property type="entry name" value="ArsR-like_HTH"/>
</dbReference>
<dbReference type="Gene3D" id="3.40.50.150">
    <property type="entry name" value="Vaccinia Virus protein VP39"/>
    <property type="match status" value="1"/>
</dbReference>
<dbReference type="SUPFAM" id="SSF53335">
    <property type="entry name" value="S-adenosyl-L-methionine-dependent methyltransferases"/>
    <property type="match status" value="1"/>
</dbReference>
<dbReference type="PANTHER" id="PTHR42912:SF93">
    <property type="entry name" value="N6-ADENOSINE-METHYLTRANSFERASE TMT1A"/>
    <property type="match status" value="1"/>
</dbReference>
<organism evidence="2 3">
    <name type="scientific">Denitrobaculum tricleocarpae</name>
    <dbReference type="NCBI Taxonomy" id="2591009"/>
    <lineage>
        <taxon>Bacteria</taxon>
        <taxon>Pseudomonadati</taxon>
        <taxon>Pseudomonadota</taxon>
        <taxon>Alphaproteobacteria</taxon>
        <taxon>Rhodospirillales</taxon>
        <taxon>Rhodospirillaceae</taxon>
        <taxon>Denitrobaculum</taxon>
    </lineage>
</organism>
<dbReference type="PROSITE" id="PS50987">
    <property type="entry name" value="HTH_ARSR_2"/>
    <property type="match status" value="1"/>
</dbReference>
<dbReference type="InterPro" id="IPR050508">
    <property type="entry name" value="Methyltransf_Superfamily"/>
</dbReference>
<dbReference type="Gene3D" id="1.10.10.10">
    <property type="entry name" value="Winged helix-like DNA-binding domain superfamily/Winged helix DNA-binding domain"/>
    <property type="match status" value="1"/>
</dbReference>
<dbReference type="PRINTS" id="PR00778">
    <property type="entry name" value="HTHARSR"/>
</dbReference>
<dbReference type="CDD" id="cd02440">
    <property type="entry name" value="AdoMet_MTases"/>
    <property type="match status" value="1"/>
</dbReference>
<proteinExistence type="predicted"/>
<protein>
    <submittedName>
        <fullName evidence="2">Metalloregulator ArsR/SmtB family transcription factor</fullName>
    </submittedName>
</protein>
<dbReference type="Pfam" id="PF01022">
    <property type="entry name" value="HTH_5"/>
    <property type="match status" value="1"/>
</dbReference>
<keyword evidence="3" id="KW-1185">Reference proteome</keyword>
<dbReference type="PANTHER" id="PTHR42912">
    <property type="entry name" value="METHYLTRANSFERASE"/>
    <property type="match status" value="1"/>
</dbReference>
<dbReference type="GO" id="GO:0003700">
    <property type="term" value="F:DNA-binding transcription factor activity"/>
    <property type="evidence" value="ECO:0007669"/>
    <property type="project" value="InterPro"/>
</dbReference>
<dbReference type="CDD" id="cd00090">
    <property type="entry name" value="HTH_ARSR"/>
    <property type="match status" value="1"/>
</dbReference>
<dbReference type="InterPro" id="IPR013216">
    <property type="entry name" value="Methyltransf_11"/>
</dbReference>
<dbReference type="InterPro" id="IPR036390">
    <property type="entry name" value="WH_DNA-bd_sf"/>
</dbReference>
<dbReference type="Proteomes" id="UP000315252">
    <property type="component" value="Unassembled WGS sequence"/>
</dbReference>
<dbReference type="InterPro" id="IPR036388">
    <property type="entry name" value="WH-like_DNA-bd_sf"/>
</dbReference>
<evidence type="ECO:0000313" key="3">
    <source>
        <dbReference type="Proteomes" id="UP000315252"/>
    </source>
</evidence>
<sequence>MDTLLSALKAAGEATRLRLLALCAHSDLTVSDLTSILGQSQPRVSRHLKLLCDGGLMDRSREGSWVYFRLTTHGTGAELARTLVDAIPSNDPTLTRDLERLERIRRARSERASDYFRRNAEQWDRIRSLYVDEQEVEQKLLEMLPGDQIGDLLDVGTGTGRVMELLAPRATKAVGVDLSREMLMVARANIEQAALRNCTVKQGDMYQLPVQGGSFDAVTLHQVLHFAETPTEVLAEAARALRPGGKLILVDFQAHDLDYLREQHSHRWLGFKDEDIKTWCADAGLISSQHVELPGDPLTVGIWTAERPAEDQLH</sequence>
<dbReference type="SMART" id="SM00418">
    <property type="entry name" value="HTH_ARSR"/>
    <property type="match status" value="1"/>
</dbReference>
<dbReference type="RefSeq" id="WP_142895533.1">
    <property type="nucleotide sequence ID" value="NZ_ML660053.1"/>
</dbReference>
<reference evidence="2 3" key="1">
    <citation type="submission" date="2019-06" db="EMBL/GenBank/DDBJ databases">
        <title>Whole genome sequence for Rhodospirillaceae sp. R148.</title>
        <authorList>
            <person name="Wang G."/>
        </authorList>
    </citation>
    <scope>NUCLEOTIDE SEQUENCE [LARGE SCALE GENOMIC DNA]</scope>
    <source>
        <strain evidence="2 3">R148</strain>
    </source>
</reference>
<name>A0A545TXF1_9PROT</name>
<dbReference type="SUPFAM" id="SSF46785">
    <property type="entry name" value="Winged helix' DNA-binding domain"/>
    <property type="match status" value="1"/>
</dbReference>
<dbReference type="Pfam" id="PF08241">
    <property type="entry name" value="Methyltransf_11"/>
    <property type="match status" value="1"/>
</dbReference>
<dbReference type="InterPro" id="IPR001845">
    <property type="entry name" value="HTH_ArsR_DNA-bd_dom"/>
</dbReference>